<dbReference type="Proteomes" id="UP000295707">
    <property type="component" value="Unassembled WGS sequence"/>
</dbReference>
<evidence type="ECO:0000313" key="4">
    <source>
        <dbReference type="Proteomes" id="UP000295707"/>
    </source>
</evidence>
<protein>
    <submittedName>
        <fullName evidence="3">Putative Zn finger-like uncharacterized protein</fullName>
    </submittedName>
</protein>
<dbReference type="RefSeq" id="WP_132973996.1">
    <property type="nucleotide sequence ID" value="NZ_SMFX01000001.1"/>
</dbReference>
<keyword evidence="4" id="KW-1185">Reference proteome</keyword>
<dbReference type="NCBIfam" id="TIGR02098">
    <property type="entry name" value="MJ0042_CXXC"/>
    <property type="match status" value="1"/>
</dbReference>
<feature type="domain" description="Zinc finger/thioredoxin putative" evidence="2">
    <location>
        <begin position="3"/>
        <end position="38"/>
    </location>
</feature>
<name>A0A4V2PH59_9GAMM</name>
<keyword evidence="1" id="KW-0812">Transmembrane</keyword>
<reference evidence="3 4" key="1">
    <citation type="submission" date="2019-03" db="EMBL/GenBank/DDBJ databases">
        <title>Genomic Encyclopedia of Type Strains, Phase IV (KMG-IV): sequencing the most valuable type-strain genomes for metagenomic binning, comparative biology and taxonomic classification.</title>
        <authorList>
            <person name="Goeker M."/>
        </authorList>
    </citation>
    <scope>NUCLEOTIDE SEQUENCE [LARGE SCALE GENOMIC DNA]</scope>
    <source>
        <strain evidence="3 4">DSM 19610</strain>
    </source>
</reference>
<accession>A0A4V2PH59</accession>
<evidence type="ECO:0000313" key="3">
    <source>
        <dbReference type="EMBL" id="TCK19376.1"/>
    </source>
</evidence>
<gene>
    <name evidence="3" type="ORF">DFR30_2687</name>
</gene>
<dbReference type="OrthoDB" id="6717714at2"/>
<evidence type="ECO:0000256" key="1">
    <source>
        <dbReference type="SAM" id="Phobius"/>
    </source>
</evidence>
<feature type="transmembrane region" description="Helical" evidence="1">
    <location>
        <begin position="195"/>
        <end position="214"/>
    </location>
</feature>
<organism evidence="3 4">
    <name type="scientific">Thiogranum longum</name>
    <dbReference type="NCBI Taxonomy" id="1537524"/>
    <lineage>
        <taxon>Bacteria</taxon>
        <taxon>Pseudomonadati</taxon>
        <taxon>Pseudomonadota</taxon>
        <taxon>Gammaproteobacteria</taxon>
        <taxon>Chromatiales</taxon>
        <taxon>Ectothiorhodospiraceae</taxon>
        <taxon>Thiogranum</taxon>
    </lineage>
</organism>
<keyword evidence="1" id="KW-1133">Transmembrane helix</keyword>
<keyword evidence="1" id="KW-0472">Membrane</keyword>
<dbReference type="InterPro" id="IPR021834">
    <property type="entry name" value="DUF3426"/>
</dbReference>
<dbReference type="EMBL" id="SMFX01000001">
    <property type="protein sequence ID" value="TCK19376.1"/>
    <property type="molecule type" value="Genomic_DNA"/>
</dbReference>
<dbReference type="InterPro" id="IPR011723">
    <property type="entry name" value="Znf/thioredoxin_put"/>
</dbReference>
<proteinExistence type="predicted"/>
<dbReference type="Pfam" id="PF13717">
    <property type="entry name" value="Zn_ribbon_4"/>
    <property type="match status" value="1"/>
</dbReference>
<dbReference type="Pfam" id="PF11906">
    <property type="entry name" value="DUF3426"/>
    <property type="match status" value="1"/>
</dbReference>
<sequence length="345" mass="37413">MRMYAACPACKTVYPITADQLRMAGGRVRCGNCHTVFDATAALFDDPQQALEFAEQQLSAVSQEIDDLVDRALDEVPATDADEPVEDSRIEADAVEPDAETQADVPDRYAPVASAIPEAVQTDQPVSREQKEPTADLVDIAIGRPGAGPGADRDTYAAPVSAEFVSAASASEQTGEAHAAALMFDTGTDGARTSWGAIAAALFLTVLLLGQYVWAERYRLSAIPAFRPYLETACSVLGCDLPLRHETARLEIIEREIRNHPNVNDALLVNATFINRADFAQSYPVFEVAFSDVSGTPVAVRRFLPDEYLKEVDPSRGMAPGQQTRVMLEIIDPGNRAVSFQFDFL</sequence>
<dbReference type="AlphaFoldDB" id="A0A4V2PH59"/>
<evidence type="ECO:0000259" key="2">
    <source>
        <dbReference type="Pfam" id="PF13717"/>
    </source>
</evidence>
<comment type="caution">
    <text evidence="3">The sequence shown here is derived from an EMBL/GenBank/DDBJ whole genome shotgun (WGS) entry which is preliminary data.</text>
</comment>